<accession>A0AAD2FQL1</accession>
<proteinExistence type="predicted"/>
<evidence type="ECO:0000313" key="4">
    <source>
        <dbReference type="Proteomes" id="UP001295423"/>
    </source>
</evidence>
<dbReference type="InterPro" id="IPR051222">
    <property type="entry name" value="PPR/CCM1_RNA-binding"/>
</dbReference>
<dbReference type="Gene3D" id="1.25.40.10">
    <property type="entry name" value="Tetratricopeptide repeat domain"/>
    <property type="match status" value="3"/>
</dbReference>
<keyword evidence="1" id="KW-0677">Repeat</keyword>
<dbReference type="PANTHER" id="PTHR47942">
    <property type="entry name" value="TETRATRICOPEPTIDE REPEAT (TPR)-LIKE SUPERFAMILY PROTEIN-RELATED"/>
    <property type="match status" value="1"/>
</dbReference>
<feature type="region of interest" description="Disordered" evidence="2">
    <location>
        <begin position="1303"/>
        <end position="1332"/>
    </location>
</feature>
<evidence type="ECO:0000256" key="2">
    <source>
        <dbReference type="SAM" id="MobiDB-lite"/>
    </source>
</evidence>
<evidence type="ECO:0000313" key="3">
    <source>
        <dbReference type="EMBL" id="CAJ1949574.1"/>
    </source>
</evidence>
<dbReference type="EMBL" id="CAKOGP040001758">
    <property type="protein sequence ID" value="CAJ1949574.1"/>
    <property type="molecule type" value="Genomic_DNA"/>
</dbReference>
<organism evidence="3 4">
    <name type="scientific">Cylindrotheca closterium</name>
    <dbReference type="NCBI Taxonomy" id="2856"/>
    <lineage>
        <taxon>Eukaryota</taxon>
        <taxon>Sar</taxon>
        <taxon>Stramenopiles</taxon>
        <taxon>Ochrophyta</taxon>
        <taxon>Bacillariophyta</taxon>
        <taxon>Bacillariophyceae</taxon>
        <taxon>Bacillariophycidae</taxon>
        <taxon>Bacillariales</taxon>
        <taxon>Bacillariaceae</taxon>
        <taxon>Cylindrotheca</taxon>
    </lineage>
</organism>
<dbReference type="Proteomes" id="UP001295423">
    <property type="component" value="Unassembled WGS sequence"/>
</dbReference>
<evidence type="ECO:0000256" key="1">
    <source>
        <dbReference type="ARBA" id="ARBA00022737"/>
    </source>
</evidence>
<reference evidence="3" key="1">
    <citation type="submission" date="2023-08" db="EMBL/GenBank/DDBJ databases">
        <authorList>
            <person name="Audoor S."/>
            <person name="Bilcke G."/>
        </authorList>
    </citation>
    <scope>NUCLEOTIDE SEQUENCE</scope>
</reference>
<name>A0AAD2FQL1_9STRA</name>
<protein>
    <recommendedName>
        <fullName evidence="5">Pentacotripeptide-repeat region of PRORP domain-containing protein</fullName>
    </recommendedName>
</protein>
<dbReference type="PANTHER" id="PTHR47942:SF63">
    <property type="entry name" value="PENTATRICOPEPTIDE REPEAT-CONTAINING PROTEIN"/>
    <property type="match status" value="1"/>
</dbReference>
<dbReference type="InterPro" id="IPR011990">
    <property type="entry name" value="TPR-like_helical_dom_sf"/>
</dbReference>
<evidence type="ECO:0008006" key="5">
    <source>
        <dbReference type="Google" id="ProtNLM"/>
    </source>
</evidence>
<keyword evidence="4" id="KW-1185">Reference proteome</keyword>
<comment type="caution">
    <text evidence="3">The sequence shown here is derived from an EMBL/GenBank/DDBJ whole genome shotgun (WGS) entry which is preliminary data.</text>
</comment>
<gene>
    <name evidence="3" type="ORF">CYCCA115_LOCUS12165</name>
</gene>
<sequence length="1332" mass="147976">MWRSARHYRRLQAVPGRSSLTPLGYASRAQHPISQPSILLPPPSVTSSMLSVSFSSTTSSESAPAAPKRITKSQIMFERTNELLRTSPESITWEMKDWRLAEKYLHALSRQPSHTSDIIRLSFSLLERMVLMAERNPEFRMNTEHLNIIVNKWRIGTRYNVVHRKKYSAPKVLAMIDDFCVRIPTLRPDTKTYAMIMAVQTKLDPSRSPTFCTEILNRMKPGSSAPPNSIALTNLMDAHVRGQGKDFTLSTLAIFDHMVNSSDRTMQPNVKSLTRALESLLTSGWKNEEAVPHMNRVLGDMLSRKGRLPNSQFLSLALSFCLGDEVKQRKSTPQLADALMTVVEEKAKRYPQIAPEGAAYANTINLLAKSDDLSAPERAEYWLQQMLASSKRNKPKVGEPRASLYTSVIAAWERSGLPIAPTRAETIFDEMMENTTSVTPGAYYLLISLWSKSDLPEAPVKAEEKLRQMIAKSKYNPKLVPSLLSFVNVISAWKRSTVDEAPERAHAILDLLLDVKARNSHVELNEIPFNIVINAWASSGSNLAEAKVDEIISRMNAQASSNPGAAPSIVTALSAMKCLSCIGDGPKKTLKLLDMMDSGIRNGNTSNQHLRSRLYEEALKLWQKSTLADAPQQAEQILHRYLAEPNRYQNTKTTKACFEIVLELWQADGSAEASERLESCLKELERRADDLLKSGSNVELYAFLAQSLARSGLPKAATRAESVLDLITERVSYADRRLTEATISHTLDTFAFLGNFERLEIFLSSMGKGLSHGAGSDKIPNTYYSTISALVNINEMHTAHRVLLAMVHGFNESGSSIKPTARCFGPIMKGYADAGEHEKVHDLWTQLNQIQSENSEDPDFFPSTSILAALCKSEPRNAIRDHAILHHLLEQSQVNDDDTPDAELIYSVLDALVQSRDSNAGSSAEMTLLKMQELYEEGRLAQPTFQAFQKAIDCWAFADMDGSTERAERLLHFAEALSDDGDLHLRPTYEGYKSVISAWATSHMNEAPERIQRHIRKIKQRHDMGEEEFKIDSEIYASLIKAYANSGRDDATLMAQTVFDNTPVEYKTTILFNALIAAQGGDALQAEAILNQMHEKYLAGDVNSKPNTKTFNNLISSWSKSGSPMAPWRADSIFKRMEKLSNSGQLDVKPDGETFDTVIATLSNDWGADAASKVDRYLELMRDYFHSGPSDCMPSVVAYTSAIRAWGSNIDDPRAVLRAKALLDEMHELAGAGATSVKPDQNTYLVYLDALSKSAVEGKEGLAQDALISMQENGVQPDDDLLIVLQRCSIPVGAAATSFSVSMNEEPGEFSDVSTSDQDDPLGDKLNSLRRR</sequence>